<dbReference type="SUPFAM" id="SSF49503">
    <property type="entry name" value="Cupredoxins"/>
    <property type="match status" value="1"/>
</dbReference>
<keyword evidence="2 5" id="KW-0479">Metal-binding</keyword>
<dbReference type="InterPro" id="IPR008972">
    <property type="entry name" value="Cupredoxin"/>
</dbReference>
<keyword evidence="5" id="KW-0732">Signal</keyword>
<dbReference type="PANTHER" id="PTHR38439">
    <property type="entry name" value="AURACYANIN-B"/>
    <property type="match status" value="1"/>
</dbReference>
<keyword evidence="1 5" id="KW-0813">Transport</keyword>
<comment type="subcellular location">
    <subcellularLocation>
        <location evidence="5">Periplasm</location>
    </subcellularLocation>
</comment>
<comment type="function">
    <text evidence="5">Transfers electrons from cytochrome c551 to cytochrome oxidase.</text>
</comment>
<proteinExistence type="predicted"/>
<dbReference type="OrthoDB" id="9814063at2"/>
<dbReference type="CDD" id="cd13922">
    <property type="entry name" value="Azurin"/>
    <property type="match status" value="1"/>
</dbReference>
<evidence type="ECO:0000256" key="3">
    <source>
        <dbReference type="ARBA" id="ARBA00022982"/>
    </source>
</evidence>
<dbReference type="PANTHER" id="PTHR38439:SF2">
    <property type="entry name" value="OUTER MEMBRANE PROTEIN H.8"/>
    <property type="match status" value="1"/>
</dbReference>
<dbReference type="GO" id="GO:0009055">
    <property type="term" value="F:electron transfer activity"/>
    <property type="evidence" value="ECO:0007669"/>
    <property type="project" value="InterPro"/>
</dbReference>
<dbReference type="InterPro" id="IPR028871">
    <property type="entry name" value="BlueCu_1_BS"/>
</dbReference>
<evidence type="ECO:0000313" key="7">
    <source>
        <dbReference type="EMBL" id="EXJ16420.1"/>
    </source>
</evidence>
<comment type="caution">
    <text evidence="7">The sequence shown here is derived from an EMBL/GenBank/DDBJ whole genome shotgun (WGS) entry which is preliminary data.</text>
</comment>
<dbReference type="PATRIC" id="fig|1249627.3.peg.779"/>
<keyword evidence="3 5" id="KW-0249">Electron transport</keyword>
<keyword evidence="4 5" id="KW-0186">Copper</keyword>
<name>W9W1F1_9GAMM</name>
<keyword evidence="8" id="KW-1185">Reference proteome</keyword>
<reference evidence="7 8" key="1">
    <citation type="submission" date="2012-11" db="EMBL/GenBank/DDBJ databases">
        <title>Genome assembly of Thiorhodococcus sp. AK35.</title>
        <authorList>
            <person name="Nupur N."/>
            <person name="Khatri I."/>
            <person name="Subramanian S."/>
            <person name="Pinnaka A."/>
        </authorList>
    </citation>
    <scope>NUCLEOTIDE SEQUENCE [LARGE SCALE GENOMIC DNA]</scope>
    <source>
        <strain evidence="7 8">AK35</strain>
    </source>
</reference>
<dbReference type="AlphaFoldDB" id="W9W1F1"/>
<dbReference type="InterPro" id="IPR050845">
    <property type="entry name" value="Cu-binding_ET"/>
</dbReference>
<sequence>MKSSAILLASLLAAGSSWAYADCEFTVEVNDTMTYPIAQIVASSSCEAIKVTVTHKGTLDANVMGHNWVLAKTDDVQAIATEGMMAGADNNYLKPGDTRVLAHTDIVGAGATSSTSFSPSILEAGQSYDFFCSFPGHWASMRGKFVLE</sequence>
<accession>W9W1F1</accession>
<evidence type="ECO:0000313" key="8">
    <source>
        <dbReference type="Proteomes" id="UP000019460"/>
    </source>
</evidence>
<dbReference type="RefSeq" id="WP_043749709.1">
    <property type="nucleotide sequence ID" value="NZ_AONC01000011.1"/>
</dbReference>
<dbReference type="NCBIfam" id="TIGR02695">
    <property type="entry name" value="azurin"/>
    <property type="match status" value="1"/>
</dbReference>
<dbReference type="STRING" id="1249627.D779_0152"/>
<dbReference type="PROSITE" id="PS00196">
    <property type="entry name" value="COPPER_BLUE"/>
    <property type="match status" value="1"/>
</dbReference>
<dbReference type="GO" id="GO:0042597">
    <property type="term" value="C:periplasmic space"/>
    <property type="evidence" value="ECO:0007669"/>
    <property type="project" value="UniProtKB-SubCell"/>
</dbReference>
<evidence type="ECO:0000256" key="1">
    <source>
        <dbReference type="ARBA" id="ARBA00022448"/>
    </source>
</evidence>
<organism evidence="7 8">
    <name type="scientific">Imhoffiella purpurea</name>
    <dbReference type="NCBI Taxonomy" id="1249627"/>
    <lineage>
        <taxon>Bacteria</taxon>
        <taxon>Pseudomonadati</taxon>
        <taxon>Pseudomonadota</taxon>
        <taxon>Gammaproteobacteria</taxon>
        <taxon>Chromatiales</taxon>
        <taxon>Chromatiaceae</taxon>
        <taxon>Imhoffiella</taxon>
    </lineage>
</organism>
<dbReference type="InterPro" id="IPR000923">
    <property type="entry name" value="BlueCu_1"/>
</dbReference>
<dbReference type="eggNOG" id="COG3241">
    <property type="taxonomic scope" value="Bacteria"/>
</dbReference>
<dbReference type="Proteomes" id="UP000019460">
    <property type="component" value="Unassembled WGS sequence"/>
</dbReference>
<protein>
    <recommendedName>
        <fullName evidence="5">Azurin</fullName>
    </recommendedName>
</protein>
<gene>
    <name evidence="7" type="ORF">D779_0152</name>
</gene>
<dbReference type="InterPro" id="IPR014068">
    <property type="entry name" value="Azurin"/>
</dbReference>
<keyword evidence="5" id="KW-0574">Periplasm</keyword>
<evidence type="ECO:0000256" key="4">
    <source>
        <dbReference type="ARBA" id="ARBA00023008"/>
    </source>
</evidence>
<evidence type="ECO:0000259" key="6">
    <source>
        <dbReference type="Pfam" id="PF00127"/>
    </source>
</evidence>
<dbReference type="EMBL" id="AONC01000011">
    <property type="protein sequence ID" value="EXJ16420.1"/>
    <property type="molecule type" value="Genomic_DNA"/>
</dbReference>
<dbReference type="GO" id="GO:0005507">
    <property type="term" value="F:copper ion binding"/>
    <property type="evidence" value="ECO:0007669"/>
    <property type="project" value="UniProtKB-UniRule"/>
</dbReference>
<feature type="signal peptide" evidence="5">
    <location>
        <begin position="1"/>
        <end position="21"/>
    </location>
</feature>
<dbReference type="Gene3D" id="2.60.40.420">
    <property type="entry name" value="Cupredoxins - blue copper proteins"/>
    <property type="match status" value="1"/>
</dbReference>
<evidence type="ECO:0000256" key="5">
    <source>
        <dbReference type="RuleBase" id="RU363017"/>
    </source>
</evidence>
<feature type="chain" id="PRO_5006531735" description="Azurin" evidence="5">
    <location>
        <begin position="22"/>
        <end position="148"/>
    </location>
</feature>
<feature type="domain" description="Blue (type 1) copper" evidence="6">
    <location>
        <begin position="22"/>
        <end position="147"/>
    </location>
</feature>
<evidence type="ECO:0000256" key="2">
    <source>
        <dbReference type="ARBA" id="ARBA00022723"/>
    </source>
</evidence>
<dbReference type="Pfam" id="PF00127">
    <property type="entry name" value="Copper-bind"/>
    <property type="match status" value="1"/>
</dbReference>